<dbReference type="AlphaFoldDB" id="A0A445CV19"/>
<evidence type="ECO:0000313" key="1">
    <source>
        <dbReference type="EMBL" id="RYR54759.1"/>
    </source>
</evidence>
<organism evidence="1 2">
    <name type="scientific">Arachis hypogaea</name>
    <name type="common">Peanut</name>
    <dbReference type="NCBI Taxonomy" id="3818"/>
    <lineage>
        <taxon>Eukaryota</taxon>
        <taxon>Viridiplantae</taxon>
        <taxon>Streptophyta</taxon>
        <taxon>Embryophyta</taxon>
        <taxon>Tracheophyta</taxon>
        <taxon>Spermatophyta</taxon>
        <taxon>Magnoliopsida</taxon>
        <taxon>eudicotyledons</taxon>
        <taxon>Gunneridae</taxon>
        <taxon>Pentapetalae</taxon>
        <taxon>rosids</taxon>
        <taxon>fabids</taxon>
        <taxon>Fabales</taxon>
        <taxon>Fabaceae</taxon>
        <taxon>Papilionoideae</taxon>
        <taxon>50 kb inversion clade</taxon>
        <taxon>dalbergioids sensu lato</taxon>
        <taxon>Dalbergieae</taxon>
        <taxon>Pterocarpus clade</taxon>
        <taxon>Arachis</taxon>
    </lineage>
</organism>
<reference evidence="1 2" key="1">
    <citation type="submission" date="2019-01" db="EMBL/GenBank/DDBJ databases">
        <title>Sequencing of cultivated peanut Arachis hypogaea provides insights into genome evolution and oil improvement.</title>
        <authorList>
            <person name="Chen X."/>
        </authorList>
    </citation>
    <scope>NUCLEOTIDE SEQUENCE [LARGE SCALE GENOMIC DNA]</scope>
    <source>
        <strain evidence="2">cv. Fuhuasheng</strain>
        <tissue evidence="1">Leaves</tissue>
    </source>
</reference>
<name>A0A445CV19_ARAHY</name>
<evidence type="ECO:0000313" key="2">
    <source>
        <dbReference type="Proteomes" id="UP000289738"/>
    </source>
</evidence>
<dbReference type="EMBL" id="SDMP01000006">
    <property type="protein sequence ID" value="RYR54759.1"/>
    <property type="molecule type" value="Genomic_DNA"/>
</dbReference>
<comment type="caution">
    <text evidence="1">The sequence shown here is derived from an EMBL/GenBank/DDBJ whole genome shotgun (WGS) entry which is preliminary data.</text>
</comment>
<dbReference type="Proteomes" id="UP000289738">
    <property type="component" value="Chromosome A06"/>
</dbReference>
<keyword evidence="2" id="KW-1185">Reference proteome</keyword>
<gene>
    <name evidence="1" type="ORF">Ahy_A06g030039</name>
</gene>
<proteinExistence type="predicted"/>
<protein>
    <submittedName>
        <fullName evidence="1">Uncharacterized protein</fullName>
    </submittedName>
</protein>
<accession>A0A445CV19</accession>
<sequence length="61" mass="6966">MKEAIGVVDNAATEMIERRRREMATTTGLIKSNLVSIFMGSIEDDKVIRDMMEIGKEQCRF</sequence>